<reference evidence="2" key="1">
    <citation type="submission" date="2022-11" db="UniProtKB">
        <authorList>
            <consortium name="WormBaseParasite"/>
        </authorList>
    </citation>
    <scope>IDENTIFICATION</scope>
</reference>
<name>A0A915I3Q2_ROMCU</name>
<keyword evidence="1" id="KW-1185">Reference proteome</keyword>
<dbReference type="WBParaSite" id="nRc.2.0.1.t08460-RA">
    <property type="protein sequence ID" value="nRc.2.0.1.t08460-RA"/>
    <property type="gene ID" value="nRc.2.0.1.g08460"/>
</dbReference>
<dbReference type="Proteomes" id="UP000887565">
    <property type="component" value="Unplaced"/>
</dbReference>
<evidence type="ECO:0000313" key="1">
    <source>
        <dbReference type="Proteomes" id="UP000887565"/>
    </source>
</evidence>
<evidence type="ECO:0000313" key="2">
    <source>
        <dbReference type="WBParaSite" id="nRc.2.0.1.t08460-RA"/>
    </source>
</evidence>
<dbReference type="AlphaFoldDB" id="A0A915I3Q2"/>
<accession>A0A915I3Q2</accession>
<sequence length="99" mass="11121">VFLDPTVNLYRFATDACNLLASYNPGAEPIDYQEFADLMTNFCSTKNVAKSNTDTITDIETLRNNFCTIVGKPDFANCPDTAKKEQQFDLWEEYCAAMG</sequence>
<organism evidence="1 2">
    <name type="scientific">Romanomermis culicivorax</name>
    <name type="common">Nematode worm</name>
    <dbReference type="NCBI Taxonomy" id="13658"/>
    <lineage>
        <taxon>Eukaryota</taxon>
        <taxon>Metazoa</taxon>
        <taxon>Ecdysozoa</taxon>
        <taxon>Nematoda</taxon>
        <taxon>Enoplea</taxon>
        <taxon>Dorylaimia</taxon>
        <taxon>Mermithida</taxon>
        <taxon>Mermithoidea</taxon>
        <taxon>Mermithidae</taxon>
        <taxon>Romanomermis</taxon>
    </lineage>
</organism>
<protein>
    <submittedName>
        <fullName evidence="2">Uncharacterized protein</fullName>
    </submittedName>
</protein>
<proteinExistence type="predicted"/>